<dbReference type="Proteomes" id="UP000287910">
    <property type="component" value="Unassembled WGS sequence"/>
</dbReference>
<evidence type="ECO:0000313" key="2">
    <source>
        <dbReference type="Proteomes" id="UP000287910"/>
    </source>
</evidence>
<reference evidence="1 2" key="1">
    <citation type="submission" date="2018-12" db="EMBL/GenBank/DDBJ databases">
        <title>Lysinibacillus antri sp. nov., isolated from a cave soil.</title>
        <authorList>
            <person name="Narsing Rao M.P."/>
            <person name="Zhang H."/>
            <person name="Dong Z.-Y."/>
            <person name="Niu X.-K."/>
            <person name="Zhang K."/>
            <person name="Fang B.-Z."/>
            <person name="Kang Y.-Q."/>
            <person name="Xiao M."/>
            <person name="Li W.-J."/>
        </authorList>
    </citation>
    <scope>NUCLEOTIDE SEQUENCE [LARGE SCALE GENOMIC DNA]</scope>
    <source>
        <strain evidence="1 2">SYSU K30002</strain>
    </source>
</reference>
<dbReference type="AlphaFoldDB" id="A0A432LC98"/>
<organism evidence="1 2">
    <name type="scientific">Lysinibacillus antri</name>
    <dbReference type="NCBI Taxonomy" id="2498145"/>
    <lineage>
        <taxon>Bacteria</taxon>
        <taxon>Bacillati</taxon>
        <taxon>Bacillota</taxon>
        <taxon>Bacilli</taxon>
        <taxon>Bacillales</taxon>
        <taxon>Bacillaceae</taxon>
        <taxon>Lysinibacillus</taxon>
    </lineage>
</organism>
<dbReference type="InterPro" id="IPR008551">
    <property type="entry name" value="TANGO2"/>
</dbReference>
<dbReference type="PANTHER" id="PTHR17985">
    <property type="entry name" value="SER/THR-RICH PROTEIN T10 IN DGCR REGION"/>
    <property type="match status" value="1"/>
</dbReference>
<keyword evidence="2" id="KW-1185">Reference proteome</keyword>
<proteinExistence type="predicted"/>
<accession>A0A432LC98</accession>
<dbReference type="RefSeq" id="WP_126659053.1">
    <property type="nucleotide sequence ID" value="NZ_RYYR01000011.1"/>
</dbReference>
<gene>
    <name evidence="1" type="ORF">EK386_10165</name>
</gene>
<dbReference type="PANTHER" id="PTHR17985:SF8">
    <property type="entry name" value="TRANSPORT AND GOLGI ORGANIZATION PROTEIN 2 HOMOLOG"/>
    <property type="match status" value="1"/>
</dbReference>
<evidence type="ECO:0000313" key="1">
    <source>
        <dbReference type="EMBL" id="RUL52206.1"/>
    </source>
</evidence>
<dbReference type="EMBL" id="RYYR01000011">
    <property type="protein sequence ID" value="RUL52206.1"/>
    <property type="molecule type" value="Genomic_DNA"/>
</dbReference>
<dbReference type="Pfam" id="PF05742">
    <property type="entry name" value="TANGO2"/>
    <property type="match status" value="1"/>
</dbReference>
<comment type="caution">
    <text evidence="1">The sequence shown here is derived from an EMBL/GenBank/DDBJ whole genome shotgun (WGS) entry which is preliminary data.</text>
</comment>
<sequence>MCLINFHYADHPNYKLIVVANRDEEYGRPSKQAHFWDDEPMILAGRDLLQMGTWLGVSKNGKFAAITNFRDPSEPPRPKSRGEIVTQFLTGNKTTLQFIEELQTKRESYGGYNVLLYDGQQFHHYNNRLDEVNKISPGTHSLSNYSLNTPWPKVVKGTNHLQQLVEQNQGEIDAEPLFNLLSDQTIAPDKDLPNTGVGLELERQLSSLFIKLPNYGTRTSTVLLINHDNSITFIERTYEKGQFQFDTKFEFSMEQR</sequence>
<protein>
    <submittedName>
        <fullName evidence="1">NRDE family protein</fullName>
    </submittedName>
</protein>
<name>A0A432LC98_9BACI</name>